<keyword evidence="2" id="KW-0964">Secreted</keyword>
<evidence type="ECO:0000313" key="6">
    <source>
        <dbReference type="EMBL" id="QTR46123.1"/>
    </source>
</evidence>
<feature type="compositionally biased region" description="Polar residues" evidence="5">
    <location>
        <begin position="185"/>
        <end position="202"/>
    </location>
</feature>
<dbReference type="Pfam" id="PF18884">
    <property type="entry name" value="TSP3_bac"/>
    <property type="match status" value="2"/>
</dbReference>
<dbReference type="EMBL" id="CP072801">
    <property type="protein sequence ID" value="QTR46123.1"/>
    <property type="molecule type" value="Genomic_DNA"/>
</dbReference>
<keyword evidence="4" id="KW-0106">Calcium</keyword>
<sequence length="704" mass="75448">MTTSLGAGFLPLGYLPKTYNKDTLMLVTIRQTALRTLTFLLLMQASATVLAAEGGVAYRVAWDADAARYRVYLRPSSTPSPDLSLTAQVTLRVPHATGTNQFRITDIQSKPGTAWSLGSHVMAPSENPAIDYLSFVFIPVDVKAFAFKAGEEQEAFSFKNAGSCLGNVELMDNATDPFNQPPANPKNSTHTNPNNQFANTGWGSTDDNDYLGNYGGAASCALDCTASPPAPVANSVYYRVGWSNVDQRYHVYLYPGSVPSPNMSLTSQVTLKMPHVTGSDSFKVTGLTSAISGIIWTESSRVDAPSEDTSADYLSFTMIPSNPQGFKWQLGNELEVFSFANAGACAGAISLLDNAHDPFNNQPNSMDTNPGNQFSNLGWGSSSDNNYASNYGCPAVCVDVNKDTDNDGLTDAQEAELGTDPNKPDTDNDTLQDGEEVIRGGNPLKADVIRLQARLLLQGAYDSNSQRMRDTLRTKKLIPTTAPYPTTTLPNTGSQRAASTLLDTSGADAPVDWVRLELHDASNPAIRKASVTGLIQRDGDIMDAQTGGTTFLLVGVEPGHYYLSAHHRNHLGAMSAAAIALGATPIMVDFSEETTSTYGDHARFLSGKKVMLWAGNTNADEYLIAQGPSNDAGSILSNVLLAKENSAYTTNYKLSGYQATDTNMDGLSIFAGPANDVDLLLGNVLLHPVNSTFSANYIVRQQLP</sequence>
<evidence type="ECO:0008006" key="8">
    <source>
        <dbReference type="Google" id="ProtNLM"/>
    </source>
</evidence>
<name>A0ABX7WUH5_9GAMM</name>
<proteinExistence type="predicted"/>
<evidence type="ECO:0000313" key="7">
    <source>
        <dbReference type="Proteomes" id="UP000672039"/>
    </source>
</evidence>
<evidence type="ECO:0000256" key="5">
    <source>
        <dbReference type="SAM" id="MobiDB-lite"/>
    </source>
</evidence>
<organism evidence="6 7">
    <name type="scientific">Thiothrix litoralis</name>
    <dbReference type="NCBI Taxonomy" id="2891210"/>
    <lineage>
        <taxon>Bacteria</taxon>
        <taxon>Pseudomonadati</taxon>
        <taxon>Pseudomonadota</taxon>
        <taxon>Gammaproteobacteria</taxon>
        <taxon>Thiotrichales</taxon>
        <taxon>Thiotrichaceae</taxon>
        <taxon>Thiothrix</taxon>
    </lineage>
</organism>
<keyword evidence="3" id="KW-0732">Signal</keyword>
<dbReference type="Proteomes" id="UP000672039">
    <property type="component" value="Chromosome"/>
</dbReference>
<dbReference type="RefSeq" id="WP_210222488.1">
    <property type="nucleotide sequence ID" value="NZ_CP072801.1"/>
</dbReference>
<comment type="subcellular location">
    <subcellularLocation>
        <location evidence="1">Secreted</location>
    </subcellularLocation>
</comment>
<evidence type="ECO:0000256" key="2">
    <source>
        <dbReference type="ARBA" id="ARBA00022525"/>
    </source>
</evidence>
<gene>
    <name evidence="6" type="ORF">J9253_19445</name>
</gene>
<reference evidence="6 7" key="1">
    <citation type="submission" date="2021-04" db="EMBL/GenBank/DDBJ databases">
        <title>Genomics, taxonomy and metabolism of representatives of sulfur bacteria of the genus Thiothrix: Thiothrix fructosivorans QT, Thiothrix unzii A1T and three new species, Thiothrix subterranea sp. nov., Thiothrix litoralis sp. nov. and 'Candidatus Thiothrix anitrata' sp. nov.</title>
        <authorList>
            <person name="Ravin N.V."/>
            <person name="Smolyakov D."/>
            <person name="Rudenko T.S."/>
            <person name="Mardanov A.V."/>
            <person name="Beletsky A.V."/>
            <person name="Markov N.D."/>
            <person name="Fomenkov A.I."/>
            <person name="Roberts R.J."/>
            <person name="Karnachuk O.V."/>
            <person name="Novikov A."/>
            <person name="Grabovich M.Y."/>
        </authorList>
    </citation>
    <scope>NUCLEOTIDE SEQUENCE [LARGE SCALE GENOMIC DNA]</scope>
    <source>
        <strain evidence="6 7">AS</strain>
    </source>
</reference>
<evidence type="ECO:0000256" key="4">
    <source>
        <dbReference type="ARBA" id="ARBA00022837"/>
    </source>
</evidence>
<feature type="region of interest" description="Disordered" evidence="5">
    <location>
        <begin position="407"/>
        <end position="439"/>
    </location>
</feature>
<accession>A0ABX7WUH5</accession>
<evidence type="ECO:0000256" key="3">
    <source>
        <dbReference type="ARBA" id="ARBA00022729"/>
    </source>
</evidence>
<feature type="region of interest" description="Disordered" evidence="5">
    <location>
        <begin position="172"/>
        <end position="202"/>
    </location>
</feature>
<keyword evidence="7" id="KW-1185">Reference proteome</keyword>
<protein>
    <recommendedName>
        <fullName evidence="8">SD-repeat containing protein B domain-containing protein</fullName>
    </recommendedName>
</protein>
<evidence type="ECO:0000256" key="1">
    <source>
        <dbReference type="ARBA" id="ARBA00004613"/>
    </source>
</evidence>
<dbReference type="InterPro" id="IPR059100">
    <property type="entry name" value="TSP3_bac"/>
</dbReference>